<evidence type="ECO:0000313" key="3">
    <source>
        <dbReference type="EMBL" id="MBW0518256.1"/>
    </source>
</evidence>
<keyword evidence="1" id="KW-0694">RNA-binding</keyword>
<dbReference type="InterPro" id="IPR012337">
    <property type="entry name" value="RNaseH-like_sf"/>
</dbReference>
<dbReference type="Gene3D" id="1.10.340.70">
    <property type="match status" value="1"/>
</dbReference>
<dbReference type="EMBL" id="AVOT02026511">
    <property type="protein sequence ID" value="MBW0518256.1"/>
    <property type="molecule type" value="Genomic_DNA"/>
</dbReference>
<dbReference type="GO" id="GO:0003723">
    <property type="term" value="F:RNA binding"/>
    <property type="evidence" value="ECO:0007669"/>
    <property type="project" value="UniProtKB-KW"/>
</dbReference>
<evidence type="ECO:0000313" key="4">
    <source>
        <dbReference type="Proteomes" id="UP000765509"/>
    </source>
</evidence>
<dbReference type="InterPro" id="IPR050951">
    <property type="entry name" value="Retrovirus_Pol_polyprotein"/>
</dbReference>
<dbReference type="InterPro" id="IPR036397">
    <property type="entry name" value="RNaseH_sf"/>
</dbReference>
<dbReference type="PANTHER" id="PTHR37984">
    <property type="entry name" value="PROTEIN CBG26694"/>
    <property type="match status" value="1"/>
</dbReference>
<gene>
    <name evidence="3" type="ORF">O181_057971</name>
</gene>
<dbReference type="InterPro" id="IPR001584">
    <property type="entry name" value="Integrase_cat-core"/>
</dbReference>
<evidence type="ECO:0000259" key="2">
    <source>
        <dbReference type="PROSITE" id="PS50994"/>
    </source>
</evidence>
<sequence>MALCSRLLINTILHECHDRIYSGHLSEDRTLEKVKNCAWWPSWRKETIEYCHTCDRCQKSNRCTGKKLGLMIHIQEPKSLWEVVHMDRVTALPQSGDKSYNACLVIVDRQSKTPILLPCHKDDTAMDTALLLWSRAISHTGLFKNIISDRDPKFTSALWTNLHGFFGTKLSFSTAYHPQTDGIAERMILTLEEMIRRFCAYGL</sequence>
<dbReference type="SUPFAM" id="SSF53098">
    <property type="entry name" value="Ribonuclease H-like"/>
    <property type="match status" value="1"/>
</dbReference>
<dbReference type="Pfam" id="PF17921">
    <property type="entry name" value="Integrase_H2C2"/>
    <property type="match status" value="1"/>
</dbReference>
<protein>
    <recommendedName>
        <fullName evidence="2">Integrase catalytic domain-containing protein</fullName>
    </recommendedName>
</protein>
<keyword evidence="4" id="KW-1185">Reference proteome</keyword>
<name>A0A9Q3EG55_9BASI</name>
<feature type="domain" description="Integrase catalytic" evidence="2">
    <location>
        <begin position="73"/>
        <end position="203"/>
    </location>
</feature>
<evidence type="ECO:0000256" key="1">
    <source>
        <dbReference type="ARBA" id="ARBA00022884"/>
    </source>
</evidence>
<dbReference type="AlphaFoldDB" id="A0A9Q3EG55"/>
<dbReference type="PANTHER" id="PTHR37984:SF5">
    <property type="entry name" value="PROTEIN NYNRIN-LIKE"/>
    <property type="match status" value="1"/>
</dbReference>
<dbReference type="Proteomes" id="UP000765509">
    <property type="component" value="Unassembled WGS sequence"/>
</dbReference>
<dbReference type="OrthoDB" id="3158924at2759"/>
<reference evidence="3" key="1">
    <citation type="submission" date="2021-03" db="EMBL/GenBank/DDBJ databases">
        <title>Draft genome sequence of rust myrtle Austropuccinia psidii MF-1, a brazilian biotype.</title>
        <authorList>
            <person name="Quecine M.C."/>
            <person name="Pachon D.M.R."/>
            <person name="Bonatelli M.L."/>
            <person name="Correr F.H."/>
            <person name="Franceschini L.M."/>
            <person name="Leite T.F."/>
            <person name="Margarido G.R.A."/>
            <person name="Almeida C.A."/>
            <person name="Ferrarezi J.A."/>
            <person name="Labate C.A."/>
        </authorList>
    </citation>
    <scope>NUCLEOTIDE SEQUENCE</scope>
    <source>
        <strain evidence="3">MF-1</strain>
    </source>
</reference>
<dbReference type="GO" id="GO:0005634">
    <property type="term" value="C:nucleus"/>
    <property type="evidence" value="ECO:0007669"/>
    <property type="project" value="UniProtKB-ARBA"/>
</dbReference>
<accession>A0A9Q3EG55</accession>
<dbReference type="GO" id="GO:0015074">
    <property type="term" value="P:DNA integration"/>
    <property type="evidence" value="ECO:0007669"/>
    <property type="project" value="InterPro"/>
</dbReference>
<organism evidence="3 4">
    <name type="scientific">Austropuccinia psidii MF-1</name>
    <dbReference type="NCBI Taxonomy" id="1389203"/>
    <lineage>
        <taxon>Eukaryota</taxon>
        <taxon>Fungi</taxon>
        <taxon>Dikarya</taxon>
        <taxon>Basidiomycota</taxon>
        <taxon>Pucciniomycotina</taxon>
        <taxon>Pucciniomycetes</taxon>
        <taxon>Pucciniales</taxon>
        <taxon>Sphaerophragmiaceae</taxon>
        <taxon>Austropuccinia</taxon>
    </lineage>
</organism>
<dbReference type="Pfam" id="PF00665">
    <property type="entry name" value="rve"/>
    <property type="match status" value="1"/>
</dbReference>
<dbReference type="InterPro" id="IPR041588">
    <property type="entry name" value="Integrase_H2C2"/>
</dbReference>
<proteinExistence type="predicted"/>
<comment type="caution">
    <text evidence="3">The sequence shown here is derived from an EMBL/GenBank/DDBJ whole genome shotgun (WGS) entry which is preliminary data.</text>
</comment>
<dbReference type="PROSITE" id="PS50994">
    <property type="entry name" value="INTEGRASE"/>
    <property type="match status" value="1"/>
</dbReference>
<dbReference type="Gene3D" id="3.30.420.10">
    <property type="entry name" value="Ribonuclease H-like superfamily/Ribonuclease H"/>
    <property type="match status" value="1"/>
</dbReference>